<evidence type="ECO:0000256" key="1">
    <source>
        <dbReference type="SAM" id="MobiDB-lite"/>
    </source>
</evidence>
<dbReference type="EMBL" id="JABFUD020000014">
    <property type="protein sequence ID" value="KAI5070740.1"/>
    <property type="molecule type" value="Genomic_DNA"/>
</dbReference>
<protein>
    <submittedName>
        <fullName evidence="2">Uncharacterized protein</fullName>
    </submittedName>
</protein>
<evidence type="ECO:0000313" key="2">
    <source>
        <dbReference type="EMBL" id="KAI5070740.1"/>
    </source>
</evidence>
<gene>
    <name evidence="2" type="ORF">GOP47_0015083</name>
</gene>
<sequence length="111" mass="12665">MATIVATSVVALEIYHHPIKRYRLMLFPLARNKISLSMRNVDQKMGQDLLPMKSSLDEESNPSSLNQPSTGHKGLPRIIITEEDENGSSRRRISSHERWEAEQLILSRVLV</sequence>
<dbReference type="OrthoDB" id="1713720at2759"/>
<dbReference type="Proteomes" id="UP000886520">
    <property type="component" value="Chromosome 14"/>
</dbReference>
<feature type="compositionally biased region" description="Polar residues" evidence="1">
    <location>
        <begin position="61"/>
        <end position="70"/>
    </location>
</feature>
<reference evidence="2" key="1">
    <citation type="submission" date="2021-01" db="EMBL/GenBank/DDBJ databases">
        <title>Adiantum capillus-veneris genome.</title>
        <authorList>
            <person name="Fang Y."/>
            <person name="Liao Q."/>
        </authorList>
    </citation>
    <scope>NUCLEOTIDE SEQUENCE</scope>
    <source>
        <strain evidence="2">H3</strain>
        <tissue evidence="2">Leaf</tissue>
    </source>
</reference>
<evidence type="ECO:0000313" key="3">
    <source>
        <dbReference type="Proteomes" id="UP000886520"/>
    </source>
</evidence>
<dbReference type="AlphaFoldDB" id="A0A9D4UMN7"/>
<name>A0A9D4UMN7_ADICA</name>
<feature type="region of interest" description="Disordered" evidence="1">
    <location>
        <begin position="47"/>
        <end position="77"/>
    </location>
</feature>
<keyword evidence="3" id="KW-1185">Reference proteome</keyword>
<comment type="caution">
    <text evidence="2">The sequence shown here is derived from an EMBL/GenBank/DDBJ whole genome shotgun (WGS) entry which is preliminary data.</text>
</comment>
<proteinExistence type="predicted"/>
<organism evidence="2 3">
    <name type="scientific">Adiantum capillus-veneris</name>
    <name type="common">Maidenhair fern</name>
    <dbReference type="NCBI Taxonomy" id="13818"/>
    <lineage>
        <taxon>Eukaryota</taxon>
        <taxon>Viridiplantae</taxon>
        <taxon>Streptophyta</taxon>
        <taxon>Embryophyta</taxon>
        <taxon>Tracheophyta</taxon>
        <taxon>Polypodiopsida</taxon>
        <taxon>Polypodiidae</taxon>
        <taxon>Polypodiales</taxon>
        <taxon>Pteridineae</taxon>
        <taxon>Pteridaceae</taxon>
        <taxon>Vittarioideae</taxon>
        <taxon>Adiantum</taxon>
    </lineage>
</organism>
<accession>A0A9D4UMN7</accession>